<proteinExistence type="predicted"/>
<comment type="caution">
    <text evidence="1">The sequence shown here is derived from an EMBL/GenBank/DDBJ whole genome shotgun (WGS) entry which is preliminary data.</text>
</comment>
<dbReference type="Gene3D" id="3.90.320.10">
    <property type="match status" value="1"/>
</dbReference>
<dbReference type="Proteomes" id="UP001208570">
    <property type="component" value="Unassembled WGS sequence"/>
</dbReference>
<dbReference type="SUPFAM" id="SSF52980">
    <property type="entry name" value="Restriction endonuclease-like"/>
    <property type="match status" value="1"/>
</dbReference>
<sequence>MTATYDFELLPVGFVINPMGSYLGCSPDRPVYDRSHNEMGLLEVNCTIKESVSGVAYLRLVGEGFQLQRSHQYYEQYMGQMGLTGFMWCDCVVWCENDSHCERLEYGPAVITRMLAKLDVFFV</sequence>
<protein>
    <submittedName>
        <fullName evidence="1">Uncharacterized protein</fullName>
    </submittedName>
</protein>
<dbReference type="EMBL" id="JAODUP010000629">
    <property type="protein sequence ID" value="KAK2146137.1"/>
    <property type="molecule type" value="Genomic_DNA"/>
</dbReference>
<accession>A0AAD9MUB9</accession>
<evidence type="ECO:0000313" key="1">
    <source>
        <dbReference type="EMBL" id="KAK2146137.1"/>
    </source>
</evidence>
<dbReference type="GO" id="GO:0006281">
    <property type="term" value="P:DNA repair"/>
    <property type="evidence" value="ECO:0007669"/>
    <property type="project" value="UniProtKB-ARBA"/>
</dbReference>
<name>A0AAD9MUB9_9ANNE</name>
<reference evidence="1" key="1">
    <citation type="journal article" date="2023" name="Mol. Biol. Evol.">
        <title>Third-Generation Sequencing Reveals the Adaptive Role of the Epigenome in Three Deep-Sea Polychaetes.</title>
        <authorList>
            <person name="Perez M."/>
            <person name="Aroh O."/>
            <person name="Sun Y."/>
            <person name="Lan Y."/>
            <person name="Juniper S.K."/>
            <person name="Young C.R."/>
            <person name="Angers B."/>
            <person name="Qian P.Y."/>
        </authorList>
    </citation>
    <scope>NUCLEOTIDE SEQUENCE</scope>
    <source>
        <strain evidence="1">P08H-3</strain>
    </source>
</reference>
<keyword evidence="2" id="KW-1185">Reference proteome</keyword>
<dbReference type="PANTHER" id="PTHR46609">
    <property type="entry name" value="EXONUCLEASE, PHAGE-TYPE/RECB, C-TERMINAL DOMAIN-CONTAINING PROTEIN"/>
    <property type="match status" value="1"/>
</dbReference>
<evidence type="ECO:0000313" key="2">
    <source>
        <dbReference type="Proteomes" id="UP001208570"/>
    </source>
</evidence>
<dbReference type="InterPro" id="IPR011335">
    <property type="entry name" value="Restrct_endonuc-II-like"/>
</dbReference>
<gene>
    <name evidence="1" type="ORF">LSH36_629g00001</name>
</gene>
<dbReference type="PANTHER" id="PTHR46609:SF7">
    <property type="match status" value="1"/>
</dbReference>
<dbReference type="InterPro" id="IPR051703">
    <property type="entry name" value="NF-kappa-B_Signaling_Reg"/>
</dbReference>
<organism evidence="1 2">
    <name type="scientific">Paralvinella palmiformis</name>
    <dbReference type="NCBI Taxonomy" id="53620"/>
    <lineage>
        <taxon>Eukaryota</taxon>
        <taxon>Metazoa</taxon>
        <taxon>Spiralia</taxon>
        <taxon>Lophotrochozoa</taxon>
        <taxon>Annelida</taxon>
        <taxon>Polychaeta</taxon>
        <taxon>Sedentaria</taxon>
        <taxon>Canalipalpata</taxon>
        <taxon>Terebellida</taxon>
        <taxon>Terebelliformia</taxon>
        <taxon>Alvinellidae</taxon>
        <taxon>Paralvinella</taxon>
    </lineage>
</organism>
<dbReference type="InterPro" id="IPR011604">
    <property type="entry name" value="PDDEXK-like_dom_sf"/>
</dbReference>
<dbReference type="CDD" id="cd22343">
    <property type="entry name" value="PDDEXK_lambda_exonuclease-like"/>
    <property type="match status" value="1"/>
</dbReference>
<dbReference type="AlphaFoldDB" id="A0AAD9MUB9"/>